<dbReference type="InterPro" id="IPR013078">
    <property type="entry name" value="His_Pase_superF_clade-1"/>
</dbReference>
<evidence type="ECO:0000313" key="1">
    <source>
        <dbReference type="EMBL" id="MBU5439376.1"/>
    </source>
</evidence>
<dbReference type="PROSITE" id="PS00175">
    <property type="entry name" value="PG_MUTASE"/>
    <property type="match status" value="1"/>
</dbReference>
<proteinExistence type="predicted"/>
<dbReference type="CDD" id="cd07067">
    <property type="entry name" value="HP_PGM_like"/>
    <property type="match status" value="1"/>
</dbReference>
<dbReference type="Proteomes" id="UP000749471">
    <property type="component" value="Unassembled WGS sequence"/>
</dbReference>
<comment type="caution">
    <text evidence="1">The sequence shown here is derived from an EMBL/GenBank/DDBJ whole genome shotgun (WGS) entry which is preliminary data.</text>
</comment>
<organism evidence="1 2">
    <name type="scientific">Tissierella simiarum</name>
    <dbReference type="NCBI Taxonomy" id="2841534"/>
    <lineage>
        <taxon>Bacteria</taxon>
        <taxon>Bacillati</taxon>
        <taxon>Bacillota</taxon>
        <taxon>Tissierellia</taxon>
        <taxon>Tissierellales</taxon>
        <taxon>Tissierellaceae</taxon>
        <taxon>Tissierella</taxon>
    </lineage>
</organism>
<keyword evidence="2" id="KW-1185">Reference proteome</keyword>
<sequence length="190" mass="22578">MDIILVRHGETEENALKNFSRKDVQLSQRGRIQIENTRKYIETLDFKKVYVSPLNRTIETMEILELEGIKEKRIQEVDLGLFEGKNYETLEREFPEETKLWNEDPVTYAVPQGESIEGAYSRVKEFLEELIERNENVLLICHEGIIRIALSWVFDRPEYFFKFKAENGSINIITVHEGYKYINKMNYINY</sequence>
<dbReference type="PANTHER" id="PTHR48100:SF10">
    <property type="entry name" value="2-CARBOXY-D-ARABINITOL-1-PHOSPHATASE-RELATED"/>
    <property type="match status" value="1"/>
</dbReference>
<reference evidence="1 2" key="1">
    <citation type="submission" date="2021-06" db="EMBL/GenBank/DDBJ databases">
        <authorList>
            <person name="Sun Q."/>
            <person name="Li D."/>
        </authorList>
    </citation>
    <scope>NUCLEOTIDE SEQUENCE [LARGE SCALE GENOMIC DNA]</scope>
    <source>
        <strain evidence="1 2">MSJ-40</strain>
    </source>
</reference>
<dbReference type="PIRSF" id="PIRSF000709">
    <property type="entry name" value="6PFK_2-Ptase"/>
    <property type="match status" value="1"/>
</dbReference>
<dbReference type="RefSeq" id="WP_216521082.1">
    <property type="nucleotide sequence ID" value="NZ_JAHLPM010000014.1"/>
</dbReference>
<dbReference type="InterPro" id="IPR001345">
    <property type="entry name" value="PG/BPGM_mutase_AS"/>
</dbReference>
<dbReference type="Pfam" id="PF00300">
    <property type="entry name" value="His_Phos_1"/>
    <property type="match status" value="1"/>
</dbReference>
<evidence type="ECO:0000313" key="2">
    <source>
        <dbReference type="Proteomes" id="UP000749471"/>
    </source>
</evidence>
<dbReference type="SMART" id="SM00855">
    <property type="entry name" value="PGAM"/>
    <property type="match status" value="1"/>
</dbReference>
<dbReference type="EMBL" id="JAHLPM010000014">
    <property type="protein sequence ID" value="MBU5439376.1"/>
    <property type="molecule type" value="Genomic_DNA"/>
</dbReference>
<accession>A0ABS6E960</accession>
<dbReference type="InterPro" id="IPR050275">
    <property type="entry name" value="PGM_Phosphatase"/>
</dbReference>
<protein>
    <submittedName>
        <fullName evidence="1">Histidine phosphatase family protein</fullName>
    </submittedName>
</protein>
<gene>
    <name evidence="1" type="ORF">KQI42_15260</name>
</gene>
<dbReference type="PANTHER" id="PTHR48100">
    <property type="entry name" value="BROAD-SPECIFICITY PHOSPHATASE YOR283W-RELATED"/>
    <property type="match status" value="1"/>
</dbReference>
<name>A0ABS6E960_9FIRM</name>